<proteinExistence type="predicted"/>
<dbReference type="Pfam" id="PF12796">
    <property type="entry name" value="Ank_2"/>
    <property type="match status" value="1"/>
</dbReference>
<keyword evidence="1" id="KW-0677">Repeat</keyword>
<dbReference type="RefSeq" id="WP_110576643.1">
    <property type="nucleotide sequence ID" value="NZ_QKLW01000007.1"/>
</dbReference>
<organism evidence="4 5">
    <name type="scientific">Marinomonas alcarazii</name>
    <dbReference type="NCBI Taxonomy" id="491949"/>
    <lineage>
        <taxon>Bacteria</taxon>
        <taxon>Pseudomonadati</taxon>
        <taxon>Pseudomonadota</taxon>
        <taxon>Gammaproteobacteria</taxon>
        <taxon>Oceanospirillales</taxon>
        <taxon>Oceanospirillaceae</taxon>
        <taxon>Marinomonas</taxon>
    </lineage>
</organism>
<dbReference type="PANTHER" id="PTHR24171">
    <property type="entry name" value="ANKYRIN REPEAT DOMAIN-CONTAINING PROTEIN 39-RELATED"/>
    <property type="match status" value="1"/>
</dbReference>
<dbReference type="Pfam" id="PF00023">
    <property type="entry name" value="Ank"/>
    <property type="match status" value="1"/>
</dbReference>
<feature type="repeat" description="ANK" evidence="3">
    <location>
        <begin position="751"/>
        <end position="783"/>
    </location>
</feature>
<evidence type="ECO:0000256" key="3">
    <source>
        <dbReference type="PROSITE-ProRule" id="PRU00023"/>
    </source>
</evidence>
<dbReference type="SMART" id="SM00248">
    <property type="entry name" value="ANK"/>
    <property type="match status" value="3"/>
</dbReference>
<dbReference type="InterPro" id="IPR036770">
    <property type="entry name" value="Ankyrin_rpt-contain_sf"/>
</dbReference>
<evidence type="ECO:0000256" key="2">
    <source>
        <dbReference type="ARBA" id="ARBA00023043"/>
    </source>
</evidence>
<name>A0A318UVN7_9GAMM</name>
<evidence type="ECO:0000256" key="1">
    <source>
        <dbReference type="ARBA" id="ARBA00022737"/>
    </source>
</evidence>
<comment type="caution">
    <text evidence="4">The sequence shown here is derived from an EMBL/GenBank/DDBJ whole genome shotgun (WGS) entry which is preliminary data.</text>
</comment>
<keyword evidence="2 3" id="KW-0040">ANK repeat</keyword>
<keyword evidence="5" id="KW-1185">Reference proteome</keyword>
<accession>A0A318UVN7</accession>
<dbReference type="GO" id="GO:0085020">
    <property type="term" value="P:protein K6-linked ubiquitination"/>
    <property type="evidence" value="ECO:0007669"/>
    <property type="project" value="TreeGrafter"/>
</dbReference>
<reference evidence="4 5" key="1">
    <citation type="submission" date="2018-06" db="EMBL/GenBank/DDBJ databases">
        <title>Genomic Encyclopedia of Type Strains, Phase III (KMG-III): the genomes of soil and plant-associated and newly described type strains.</title>
        <authorList>
            <person name="Whitman W."/>
        </authorList>
    </citation>
    <scope>NUCLEOTIDE SEQUENCE [LARGE SCALE GENOMIC DNA]</scope>
    <source>
        <strain evidence="4 5">CECT 7730</strain>
    </source>
</reference>
<feature type="repeat" description="ANK" evidence="3">
    <location>
        <begin position="784"/>
        <end position="816"/>
    </location>
</feature>
<protein>
    <submittedName>
        <fullName evidence="4">Ankyrin repeat protein</fullName>
    </submittedName>
</protein>
<dbReference type="PROSITE" id="PS50297">
    <property type="entry name" value="ANK_REP_REGION"/>
    <property type="match status" value="3"/>
</dbReference>
<dbReference type="Proteomes" id="UP000247551">
    <property type="component" value="Unassembled WGS sequence"/>
</dbReference>
<dbReference type="InterPro" id="IPR002110">
    <property type="entry name" value="Ankyrin_rpt"/>
</dbReference>
<evidence type="ECO:0000313" key="4">
    <source>
        <dbReference type="EMBL" id="PYF79891.1"/>
    </source>
</evidence>
<dbReference type="AlphaFoldDB" id="A0A318UVN7"/>
<dbReference type="EMBL" id="QKLW01000007">
    <property type="protein sequence ID" value="PYF79891.1"/>
    <property type="molecule type" value="Genomic_DNA"/>
</dbReference>
<dbReference type="GO" id="GO:0004842">
    <property type="term" value="F:ubiquitin-protein transferase activity"/>
    <property type="evidence" value="ECO:0007669"/>
    <property type="project" value="TreeGrafter"/>
</dbReference>
<dbReference type="PANTHER" id="PTHR24171:SF8">
    <property type="entry name" value="BRCA1-ASSOCIATED RING DOMAIN PROTEIN 1"/>
    <property type="match status" value="1"/>
</dbReference>
<sequence length="904" mass="103622">MATFPTFESVILHIAKAFGVNSNMSSKSKSKFRNADMSMANLNETWATLLAGIADVLKLDEHAKSDLISNIFVDHNMHKSIELGVFTSKASERKVVWQYLARIAVPLLARHSVFWHMDSKFDGGMPGGSFWYLPSFDSPCEPTQLHLPIPQVLNWLIDLIQDSNANIAKGLERDLRIYEGTNVVLRNLYNWRKAKSTPEISSINNTFPDEVNIQFQGCFEPTDEFSKFEQALTFVKKKGLPPSVLQHEIAINEDDLKRIFIGDCSLDEQYDFVVKVMLRYQAPCARTIRLRLLTARAVQEGYEQLVKFLTPSVDKLCIDLDKNKTLQLIQLYMDLYNRTLEAHLEKRHLGETAENKYFTERLPPFLRYDLLRLVSYDHDQHASVVSDRLNSIFSRSGEENDLNKILPSSEDDMKQIMQVIIDEGEHSNNYLIQLEALIDKLVQNKAPFKQLKNIADFELVSGTINYTYPNPNVRTMILDRLKELESTPLQSLKRITFELEEKLLVKKFDSKTENEVCYLLNEAKNNEEYEFSKSRILQLEAFHFIAQNKLPEAEKNLNLAIEECKKYSFGNLRGNLARDAFSLAIANQKLIPNNHEKYFRDMFNWGGFKGSHKDPSKINIYDASRSLHEYFWEDLYKCYPSYPPLFSSSRAEFAVFARDITLCVKNQQSIPLVLKKHKSLKNKQLRYPQADSAIILLMKMGYGMLAKLSDYDGVIPADIEAEIKGALTVVLNTVVEVVQEWPEIVNISDFKQQTPLMLAAHQKDYEMVEVLLKAKADPNLKDFTGRTALHSAAASRCLESAQLLLEYGCDEKITMQEGTTALHTATRMGELPIVKLLVKKSPDLLLVKDSNGITPQELAKSISEDIGLYEYLKGYLLSENRTIVSRKRYLELNNYFQEKQLSSY</sequence>
<feature type="repeat" description="ANK" evidence="3">
    <location>
        <begin position="817"/>
        <end position="849"/>
    </location>
</feature>
<dbReference type="Gene3D" id="1.25.40.20">
    <property type="entry name" value="Ankyrin repeat-containing domain"/>
    <property type="match status" value="2"/>
</dbReference>
<dbReference type="SUPFAM" id="SSF48403">
    <property type="entry name" value="Ankyrin repeat"/>
    <property type="match status" value="1"/>
</dbReference>
<dbReference type="PROSITE" id="PS50088">
    <property type="entry name" value="ANK_REPEAT"/>
    <property type="match status" value="3"/>
</dbReference>
<gene>
    <name evidence="4" type="ORF">DFP75_10756</name>
</gene>
<evidence type="ECO:0000313" key="5">
    <source>
        <dbReference type="Proteomes" id="UP000247551"/>
    </source>
</evidence>